<dbReference type="AlphaFoldDB" id="A0A4C1UUI5"/>
<evidence type="ECO:0000256" key="1">
    <source>
        <dbReference type="SAM" id="Phobius"/>
    </source>
</evidence>
<proteinExistence type="predicted"/>
<keyword evidence="1" id="KW-0812">Transmembrane</keyword>
<accession>A0A4C1UUI5</accession>
<name>A0A4C1UUI5_EUMVA</name>
<dbReference type="Proteomes" id="UP000299102">
    <property type="component" value="Unassembled WGS sequence"/>
</dbReference>
<reference evidence="2 3" key="1">
    <citation type="journal article" date="2019" name="Commun. Biol.">
        <title>The bagworm genome reveals a unique fibroin gene that provides high tensile strength.</title>
        <authorList>
            <person name="Kono N."/>
            <person name="Nakamura H."/>
            <person name="Ohtoshi R."/>
            <person name="Tomita M."/>
            <person name="Numata K."/>
            <person name="Arakawa K."/>
        </authorList>
    </citation>
    <scope>NUCLEOTIDE SEQUENCE [LARGE SCALE GENOMIC DNA]</scope>
</reference>
<feature type="transmembrane region" description="Helical" evidence="1">
    <location>
        <begin position="108"/>
        <end position="130"/>
    </location>
</feature>
<sequence>MLRVRLSVTFSPSVRSTRLQKMEQPLPRMTPQNVGTSQNTPSRLDVHHTDLVVRTLLAGPRSTLSLKWPAAAAPQKRQIKKWLDVRLSVSVVANAVFTDRTKCSQAPLMFGTPGGINFHVMVLMLAFFFVPSCTSRMYINFSFLLYATSIEHDVALGWRATYRVVARPKGHHIDPRFPYVLEHTFARDEDGRV</sequence>
<keyword evidence="1" id="KW-0472">Membrane</keyword>
<protein>
    <submittedName>
        <fullName evidence="2">Uncharacterized protein</fullName>
    </submittedName>
</protein>
<gene>
    <name evidence="2" type="ORF">EVAR_22857_1</name>
</gene>
<organism evidence="2 3">
    <name type="scientific">Eumeta variegata</name>
    <name type="common">Bagworm moth</name>
    <name type="synonym">Eumeta japonica</name>
    <dbReference type="NCBI Taxonomy" id="151549"/>
    <lineage>
        <taxon>Eukaryota</taxon>
        <taxon>Metazoa</taxon>
        <taxon>Ecdysozoa</taxon>
        <taxon>Arthropoda</taxon>
        <taxon>Hexapoda</taxon>
        <taxon>Insecta</taxon>
        <taxon>Pterygota</taxon>
        <taxon>Neoptera</taxon>
        <taxon>Endopterygota</taxon>
        <taxon>Lepidoptera</taxon>
        <taxon>Glossata</taxon>
        <taxon>Ditrysia</taxon>
        <taxon>Tineoidea</taxon>
        <taxon>Psychidae</taxon>
        <taxon>Oiketicinae</taxon>
        <taxon>Eumeta</taxon>
    </lineage>
</organism>
<keyword evidence="3" id="KW-1185">Reference proteome</keyword>
<evidence type="ECO:0000313" key="3">
    <source>
        <dbReference type="Proteomes" id="UP000299102"/>
    </source>
</evidence>
<evidence type="ECO:0000313" key="2">
    <source>
        <dbReference type="EMBL" id="GBP29959.1"/>
    </source>
</evidence>
<comment type="caution">
    <text evidence="2">The sequence shown here is derived from an EMBL/GenBank/DDBJ whole genome shotgun (WGS) entry which is preliminary data.</text>
</comment>
<dbReference type="EMBL" id="BGZK01000227">
    <property type="protein sequence ID" value="GBP29959.1"/>
    <property type="molecule type" value="Genomic_DNA"/>
</dbReference>
<keyword evidence="1" id="KW-1133">Transmembrane helix</keyword>